<dbReference type="Proteomes" id="UP000010445">
    <property type="component" value="Unassembled WGS sequence"/>
</dbReference>
<evidence type="ECO:0000313" key="2">
    <source>
        <dbReference type="Proteomes" id="UP000010445"/>
    </source>
</evidence>
<proteinExistence type="predicted"/>
<dbReference type="EMBL" id="AMEM01000037">
    <property type="protein sequence ID" value="EKX88599.1"/>
    <property type="molecule type" value="Genomic_DNA"/>
</dbReference>
<gene>
    <name evidence="1" type="ORF">HMPREF9997_02273</name>
</gene>
<comment type="caution">
    <text evidence="1">The sequence shown here is derived from an EMBL/GenBank/DDBJ whole genome shotgun (WGS) entry which is preliminary data.</text>
</comment>
<name>L1MC73_9CORY</name>
<protein>
    <submittedName>
        <fullName evidence="1">Uncharacterized protein</fullName>
    </submittedName>
</protein>
<sequence length="39" mass="4661">MLTLAARYLMQNLHSLQVILLLLQLKNLLLHYCLHCKHF</sequence>
<evidence type="ECO:0000313" key="1">
    <source>
        <dbReference type="EMBL" id="EKX88599.1"/>
    </source>
</evidence>
<accession>L1MC73</accession>
<dbReference type="HOGENOM" id="CLU_3308125_0_0_11"/>
<organism evidence="1 2">
    <name type="scientific">Corynebacterium durum F0235</name>
    <dbReference type="NCBI Taxonomy" id="1035195"/>
    <lineage>
        <taxon>Bacteria</taxon>
        <taxon>Bacillati</taxon>
        <taxon>Actinomycetota</taxon>
        <taxon>Actinomycetes</taxon>
        <taxon>Mycobacteriales</taxon>
        <taxon>Corynebacteriaceae</taxon>
        <taxon>Corynebacterium</taxon>
    </lineage>
</organism>
<keyword evidence="2" id="KW-1185">Reference proteome</keyword>
<dbReference type="AlphaFoldDB" id="L1MC73"/>
<reference evidence="1 2" key="1">
    <citation type="submission" date="2012-05" db="EMBL/GenBank/DDBJ databases">
        <authorList>
            <person name="Weinstock G."/>
            <person name="Sodergren E."/>
            <person name="Lobos E.A."/>
            <person name="Fulton L."/>
            <person name="Fulton R."/>
            <person name="Courtney L."/>
            <person name="Fronick C."/>
            <person name="O'Laughlin M."/>
            <person name="Godfrey J."/>
            <person name="Wilson R.M."/>
            <person name="Miner T."/>
            <person name="Farmer C."/>
            <person name="Delehaunty K."/>
            <person name="Cordes M."/>
            <person name="Minx P."/>
            <person name="Tomlinson C."/>
            <person name="Chen J."/>
            <person name="Wollam A."/>
            <person name="Pepin K.H."/>
            <person name="Bhonagiri V."/>
            <person name="Zhang X."/>
            <person name="Suruliraj S."/>
            <person name="Warren W."/>
            <person name="Mitreva M."/>
            <person name="Mardis E.R."/>
            <person name="Wilson R.K."/>
        </authorList>
    </citation>
    <scope>NUCLEOTIDE SEQUENCE [LARGE SCALE GENOMIC DNA]</scope>
    <source>
        <strain evidence="1 2">F0235</strain>
    </source>
</reference>